<dbReference type="AlphaFoldDB" id="D3ENT7"/>
<evidence type="ECO:0000256" key="3">
    <source>
        <dbReference type="ARBA" id="ARBA00022692"/>
    </source>
</evidence>
<evidence type="ECO:0000259" key="10">
    <source>
        <dbReference type="PROSITE" id="PS51371"/>
    </source>
</evidence>
<evidence type="ECO:0000313" key="12">
    <source>
        <dbReference type="Proteomes" id="UP000001405"/>
    </source>
</evidence>
<dbReference type="OrthoDB" id="9812438at2"/>
<feature type="transmembrane region" description="Helical" evidence="9">
    <location>
        <begin position="242"/>
        <end position="259"/>
    </location>
</feature>
<keyword evidence="12" id="KW-1185">Reference proteome</keyword>
<feature type="domain" description="CBS" evidence="10">
    <location>
        <begin position="520"/>
        <end position="575"/>
    </location>
</feature>
<dbReference type="SMART" id="SM00116">
    <property type="entry name" value="CBS"/>
    <property type="match status" value="2"/>
</dbReference>
<dbReference type="PATRIC" id="fig|713887.8.peg.373"/>
<comment type="subcellular location">
    <subcellularLocation>
        <location evidence="1">Membrane</location>
        <topology evidence="1">Multi-pass membrane protein</topology>
    </subcellularLocation>
</comment>
<dbReference type="InterPro" id="IPR046342">
    <property type="entry name" value="CBS_dom_sf"/>
</dbReference>
<name>D3ENT7_ATETH</name>
<evidence type="ECO:0000256" key="1">
    <source>
        <dbReference type="ARBA" id="ARBA00004141"/>
    </source>
</evidence>
<evidence type="ECO:0000256" key="7">
    <source>
        <dbReference type="ARBA" id="ARBA00023214"/>
    </source>
</evidence>
<feature type="transmembrane region" description="Helical" evidence="9">
    <location>
        <begin position="112"/>
        <end position="134"/>
    </location>
</feature>
<dbReference type="Gene3D" id="3.10.580.10">
    <property type="entry name" value="CBS-domain"/>
    <property type="match status" value="1"/>
</dbReference>
<dbReference type="GO" id="GO:0005247">
    <property type="term" value="F:voltage-gated chloride channel activity"/>
    <property type="evidence" value="ECO:0007669"/>
    <property type="project" value="TreeGrafter"/>
</dbReference>
<keyword evidence="6 9" id="KW-0472">Membrane</keyword>
<gene>
    <name evidence="11" type="ordered locus">UCYN_04000</name>
</gene>
<keyword evidence="5" id="KW-0406">Ion transport</keyword>
<dbReference type="Pfam" id="PF00571">
    <property type="entry name" value="CBS"/>
    <property type="match status" value="2"/>
</dbReference>
<feature type="transmembrane region" description="Helical" evidence="9">
    <location>
        <begin position="403"/>
        <end position="420"/>
    </location>
</feature>
<keyword evidence="7" id="KW-0868">Chloride</keyword>
<dbReference type="InterPro" id="IPR000644">
    <property type="entry name" value="CBS_dom"/>
</dbReference>
<keyword evidence="8" id="KW-0129">CBS domain</keyword>
<dbReference type="InterPro" id="IPR014743">
    <property type="entry name" value="Cl-channel_core"/>
</dbReference>
<feature type="transmembrane region" description="Helical" evidence="9">
    <location>
        <begin position="165"/>
        <end position="189"/>
    </location>
</feature>
<dbReference type="SUPFAM" id="SSF81340">
    <property type="entry name" value="Clc chloride channel"/>
    <property type="match status" value="1"/>
</dbReference>
<feature type="transmembrane region" description="Helical" evidence="9">
    <location>
        <begin position="28"/>
        <end position="47"/>
    </location>
</feature>
<dbReference type="KEGG" id="cyu:UCYN_04000"/>
<keyword evidence="4 9" id="KW-1133">Transmembrane helix</keyword>
<dbReference type="PROSITE" id="PS51371">
    <property type="entry name" value="CBS"/>
    <property type="match status" value="2"/>
</dbReference>
<dbReference type="Pfam" id="PF00654">
    <property type="entry name" value="Voltage_CLC"/>
    <property type="match status" value="1"/>
</dbReference>
<evidence type="ECO:0000256" key="5">
    <source>
        <dbReference type="ARBA" id="ARBA00023065"/>
    </source>
</evidence>
<dbReference type="PRINTS" id="PR00762">
    <property type="entry name" value="CLCHANNEL"/>
</dbReference>
<reference evidence="11 12" key="1">
    <citation type="journal article" date="2010" name="Nature">
        <title>Metabolic streamlining in an open-ocean nitrogen-fixing cyanobacterium.</title>
        <authorList>
            <person name="Tripp H.J."/>
            <person name="Bench S.R."/>
            <person name="Turk K.A."/>
            <person name="Foster R.A."/>
            <person name="Desany B.A."/>
            <person name="Niazi F."/>
            <person name="Affourtit J.P."/>
            <person name="Zehr J.P."/>
        </authorList>
    </citation>
    <scope>NUCLEOTIDE SEQUENCE [LARGE SCALE GENOMIC DNA]</scope>
    <source>
        <strain evidence="12">ALOHA</strain>
    </source>
</reference>
<proteinExistence type="predicted"/>
<evidence type="ECO:0000256" key="6">
    <source>
        <dbReference type="ARBA" id="ARBA00023136"/>
    </source>
</evidence>
<feature type="transmembrane region" description="Helical" evidence="9">
    <location>
        <begin position="319"/>
        <end position="336"/>
    </location>
</feature>
<keyword evidence="2" id="KW-0813">Transport</keyword>
<accession>D3ENT7</accession>
<feature type="transmembrane region" description="Helical" evidence="9">
    <location>
        <begin position="342"/>
        <end position="360"/>
    </location>
</feature>
<feature type="domain" description="CBS" evidence="10">
    <location>
        <begin position="459"/>
        <end position="514"/>
    </location>
</feature>
<dbReference type="CDD" id="cd01031">
    <property type="entry name" value="EriC"/>
    <property type="match status" value="1"/>
</dbReference>
<dbReference type="EMBL" id="CP001842">
    <property type="protein sequence ID" value="ADB95137.1"/>
    <property type="molecule type" value="Genomic_DNA"/>
</dbReference>
<dbReference type="HOGENOM" id="CLU_015263_5_1_3"/>
<evidence type="ECO:0000256" key="2">
    <source>
        <dbReference type="ARBA" id="ARBA00022448"/>
    </source>
</evidence>
<dbReference type="GO" id="GO:0005886">
    <property type="term" value="C:plasma membrane"/>
    <property type="evidence" value="ECO:0007669"/>
    <property type="project" value="TreeGrafter"/>
</dbReference>
<dbReference type="Gene3D" id="1.10.3080.10">
    <property type="entry name" value="Clc chloride channel"/>
    <property type="match status" value="1"/>
</dbReference>
<feature type="transmembrane region" description="Helical" evidence="9">
    <location>
        <begin position="372"/>
        <end position="397"/>
    </location>
</feature>
<dbReference type="InterPro" id="IPR001807">
    <property type="entry name" value="ClC"/>
</dbReference>
<dbReference type="PANTHER" id="PTHR45711">
    <property type="entry name" value="CHLORIDE CHANNEL PROTEIN"/>
    <property type="match status" value="1"/>
</dbReference>
<feature type="transmembrane region" description="Helical" evidence="9">
    <location>
        <begin position="59"/>
        <end position="81"/>
    </location>
</feature>
<dbReference type="SUPFAM" id="SSF54631">
    <property type="entry name" value="CBS-domain pair"/>
    <property type="match status" value="1"/>
</dbReference>
<evidence type="ECO:0000313" key="11">
    <source>
        <dbReference type="EMBL" id="ADB95137.1"/>
    </source>
</evidence>
<feature type="transmembrane region" description="Helical" evidence="9">
    <location>
        <begin position="279"/>
        <end position="299"/>
    </location>
</feature>
<sequence>MQSYLNSQHFYKWIKSRKFNIDNNNNNYALIEACIIGILSAIAALLLKQGVGYLGSWRIILVNNFGAIWILPCGGLALGYLSGWLIEKVSPTAAGGGIAQVKATLYRYPIPLSLKVAIVKLIGTILVLGSGSILGRRAPTVHIGAALAAQLNSWFPTSPERRRQMIAAGAAAGLAAGFTTPIAGVLFVVEELMQDVSGLTLETSIVASFTGAVVSLLLQSSTLNFPSPLLKLPNINFSVSEIPFYLLLGILAGVLGALFNKGLLFSLKIQHNFNLSLSARIGLSGMLSGIIIAVLPPFFQDNAGLRIVLVTGGLSGEKILLVFIAHFFLTMLAYSANTPGGLFSPALVLGSALGYLVGDFEAFLTGTGSESTYALVGMGAFFTAVVRVPITAIVFVFELNTDFNIVLPLMVTCATSYIIAENVSRGSLYNNMLEALGINNTEKLISQNLSHELTASQIMQPKVEVLSSYLTLDDVLKKMMISTHRGFPVVSDGKLVGIITQIDLRKLSHIPLSTPLSDFMNPNPLTIKADASLSDILHVLNHHQFSRVPVIEGNKIVGIITRTDIINIKANKVEKNFF</sequence>
<organism evidence="12">
    <name type="scientific">Atelocyanobacterium thalassa (isolate ALOHA)</name>
    <dbReference type="NCBI Taxonomy" id="1453429"/>
    <lineage>
        <taxon>Bacteria</taxon>
        <taxon>Bacillati</taxon>
        <taxon>Cyanobacteriota</taxon>
        <taxon>Cyanophyceae</taxon>
        <taxon>Oscillatoriophycideae</taxon>
        <taxon>Chroococcales</taxon>
        <taxon>Aphanothecaceae</taxon>
        <taxon>Candidatus Atelocyanobacterium</taxon>
        <taxon>Candidatus Atelocyanobacterium thalassae</taxon>
    </lineage>
</organism>
<evidence type="ECO:0000256" key="8">
    <source>
        <dbReference type="PROSITE-ProRule" id="PRU00703"/>
    </source>
</evidence>
<evidence type="ECO:0000256" key="9">
    <source>
        <dbReference type="SAM" id="Phobius"/>
    </source>
</evidence>
<dbReference type="STRING" id="1453429.UCYN_04000"/>
<dbReference type="PANTHER" id="PTHR45711:SF10">
    <property type="entry name" value="CHLORIDE CHANNEL PROTEIN"/>
    <property type="match status" value="1"/>
</dbReference>
<dbReference type="Proteomes" id="UP000001405">
    <property type="component" value="Chromosome"/>
</dbReference>
<protein>
    <submittedName>
        <fullName evidence="11">Chloride channel protein EriC</fullName>
    </submittedName>
</protein>
<keyword evidence="3 9" id="KW-0812">Transmembrane</keyword>
<evidence type="ECO:0000256" key="4">
    <source>
        <dbReference type="ARBA" id="ARBA00022989"/>
    </source>
</evidence>